<dbReference type="InterPro" id="IPR036866">
    <property type="entry name" value="RibonucZ/Hydroxyglut_hydro"/>
</dbReference>
<evidence type="ECO:0000256" key="1">
    <source>
        <dbReference type="ARBA" id="ARBA00005250"/>
    </source>
</evidence>
<evidence type="ECO:0000259" key="2">
    <source>
        <dbReference type="PROSITE" id="PS50206"/>
    </source>
</evidence>
<dbReference type="PANTHER" id="PTHR42951:SF4">
    <property type="entry name" value="ACYL-COENZYME A THIOESTERASE MBLAC2"/>
    <property type="match status" value="1"/>
</dbReference>
<name>A0A317C232_9GAMM</name>
<dbReference type="SUPFAM" id="SSF52821">
    <property type="entry name" value="Rhodanese/Cell cycle control phosphatase"/>
    <property type="match status" value="1"/>
</dbReference>
<dbReference type="PROSITE" id="PS50206">
    <property type="entry name" value="RHODANESE_3"/>
    <property type="match status" value="1"/>
</dbReference>
<feature type="domain" description="Rhodanese" evidence="2">
    <location>
        <begin position="46"/>
        <end position="140"/>
    </location>
</feature>
<proteinExistence type="inferred from homology"/>
<comment type="similarity">
    <text evidence="1">Belongs to the metallo-beta-lactamase superfamily. Class-B beta-lactamase family.</text>
</comment>
<dbReference type="GO" id="GO:0016740">
    <property type="term" value="F:transferase activity"/>
    <property type="evidence" value="ECO:0007669"/>
    <property type="project" value="UniProtKB-KW"/>
</dbReference>
<organism evidence="3 4">
    <name type="scientific">Leucothrix pacifica</name>
    <dbReference type="NCBI Taxonomy" id="1247513"/>
    <lineage>
        <taxon>Bacteria</taxon>
        <taxon>Pseudomonadati</taxon>
        <taxon>Pseudomonadota</taxon>
        <taxon>Gammaproteobacteria</taxon>
        <taxon>Thiotrichales</taxon>
        <taxon>Thiotrichaceae</taxon>
        <taxon>Leucothrix</taxon>
    </lineage>
</organism>
<evidence type="ECO:0000313" key="3">
    <source>
        <dbReference type="EMBL" id="PWQ92716.1"/>
    </source>
</evidence>
<dbReference type="Gene3D" id="3.40.250.10">
    <property type="entry name" value="Rhodanese-like domain"/>
    <property type="match status" value="1"/>
</dbReference>
<dbReference type="Pfam" id="PF00581">
    <property type="entry name" value="Rhodanese"/>
    <property type="match status" value="1"/>
</dbReference>
<gene>
    <name evidence="3" type="ORF">DKW60_19960</name>
</gene>
<dbReference type="EMBL" id="QGKM01000078">
    <property type="protein sequence ID" value="PWQ92716.1"/>
    <property type="molecule type" value="Genomic_DNA"/>
</dbReference>
<dbReference type="Proteomes" id="UP000245539">
    <property type="component" value="Unassembled WGS sequence"/>
</dbReference>
<keyword evidence="4" id="KW-1185">Reference proteome</keyword>
<dbReference type="InterPro" id="IPR050855">
    <property type="entry name" value="NDM-1-like"/>
</dbReference>
<dbReference type="Gene3D" id="3.60.15.10">
    <property type="entry name" value="Ribonuclease Z/Hydroxyacylglutathione hydrolase-like"/>
    <property type="match status" value="1"/>
</dbReference>
<dbReference type="InterPro" id="IPR036873">
    <property type="entry name" value="Rhodanese-like_dom_sf"/>
</dbReference>
<protein>
    <submittedName>
        <fullName evidence="3">Sulfurtransferase</fullName>
    </submittedName>
</protein>
<sequence>MLTASLGSHPLYAADDEASDGIRAIAEANKVITNINSDQLEKILKDNPKTELVDVRSANEVDFMGGYIDADEHVNITRGWLEFNLAAYVKNKDAPIVVYCGTNQRSPLAAKKLMDLGYTNVKNLADGFEKWRELGKPIKLTDKAPESLLFSLPEQVTANIYSAIGATAPGTYANSGHNNNLSFVITDEGVLVFNAGDNYLLAKALHHEIKKLTDQPVKYVVLENAQGHAMLGSNYWKEQGANIIMHVDSHAELQEYGEEVLERMKRGRRDKAQWTQLVEPDQTFEDKLVIEMGGETFEVLYLGPGHSPGDIALWIPKQKTLITGDLSFHQRLMPIFEHTDTAGWIDTWDKIEALNATHIIPGHGAATQDIGELRKYTRDYLVYMRSEVEKLLDDDAGEQAAYGIDQSAYSHLDTFNELALQNAGRLYRLMEFE</sequence>
<dbReference type="GO" id="GO:0017001">
    <property type="term" value="P:antibiotic catabolic process"/>
    <property type="evidence" value="ECO:0007669"/>
    <property type="project" value="UniProtKB-ARBA"/>
</dbReference>
<dbReference type="InterPro" id="IPR001279">
    <property type="entry name" value="Metallo-B-lactamas"/>
</dbReference>
<comment type="caution">
    <text evidence="3">The sequence shown here is derived from an EMBL/GenBank/DDBJ whole genome shotgun (WGS) entry which is preliminary data.</text>
</comment>
<dbReference type="InterPro" id="IPR001763">
    <property type="entry name" value="Rhodanese-like_dom"/>
</dbReference>
<dbReference type="SMART" id="SM00849">
    <property type="entry name" value="Lactamase_B"/>
    <property type="match status" value="1"/>
</dbReference>
<accession>A0A317C232</accession>
<dbReference type="SMART" id="SM00450">
    <property type="entry name" value="RHOD"/>
    <property type="match status" value="1"/>
</dbReference>
<evidence type="ECO:0000313" key="4">
    <source>
        <dbReference type="Proteomes" id="UP000245539"/>
    </source>
</evidence>
<dbReference type="OrthoDB" id="9791096at2"/>
<dbReference type="CDD" id="cd00158">
    <property type="entry name" value="RHOD"/>
    <property type="match status" value="1"/>
</dbReference>
<dbReference type="AlphaFoldDB" id="A0A317C232"/>
<dbReference type="CDD" id="cd16282">
    <property type="entry name" value="metallo-hydrolase-like_MBL-fold"/>
    <property type="match status" value="1"/>
</dbReference>
<dbReference type="PANTHER" id="PTHR42951">
    <property type="entry name" value="METALLO-BETA-LACTAMASE DOMAIN-CONTAINING"/>
    <property type="match status" value="1"/>
</dbReference>
<dbReference type="Pfam" id="PF00753">
    <property type="entry name" value="Lactamase_B"/>
    <property type="match status" value="1"/>
</dbReference>
<keyword evidence="3" id="KW-0808">Transferase</keyword>
<dbReference type="SUPFAM" id="SSF56281">
    <property type="entry name" value="Metallo-hydrolase/oxidoreductase"/>
    <property type="match status" value="1"/>
</dbReference>
<reference evidence="3 4" key="1">
    <citation type="submission" date="2018-05" db="EMBL/GenBank/DDBJ databases">
        <title>Leucothrix arctica sp. nov., isolated from Arctic seawater.</title>
        <authorList>
            <person name="Choi A."/>
            <person name="Baek K."/>
        </authorList>
    </citation>
    <scope>NUCLEOTIDE SEQUENCE [LARGE SCALE GENOMIC DNA]</scope>
    <source>
        <strain evidence="3 4">JCM 18388</strain>
    </source>
</reference>